<evidence type="ECO:0008006" key="4">
    <source>
        <dbReference type="Google" id="ProtNLM"/>
    </source>
</evidence>
<protein>
    <recommendedName>
        <fullName evidence="4">BTB domain-containing protein</fullName>
    </recommendedName>
</protein>
<sequence>MNRMLMDCGENGMKEFGDFYKFREFRRMFISYEFVLEGGYELVIIWDFWFRTLEGDKSHEKTWQHNNQKNPPCSIWSLLLKKKQLLFEICSEYLDEKKIAELKMSESFWKVPVMSKTLELPVDSAIGERVRVRIGEILGITWNGYWTVLNTAMGQFELEFGDSKRFEPYKWHYCSIVETKFTGEGQTPVKEFMNEVDFSRKDILWKMDPFEQARKYNKLELKITRKSAVGVPEKIYINFDSKNKWLDAEFRTKNGKQQLFANSGILAFNSSVLRKRLENETAIVVPSKLFPGLIKLFNFLHPPFAFDKENGKIHELQYCIFKCLVVGEVLELVLFWEMKEVLAKYEDFVIRKRIYEGQNPVDTVKLAEKFKMRKLLESILWSDTSNVYNLLAENCFNTWTRAAMFDHILELEEEEEDYDDDDLDDYDDDTDTAMEV</sequence>
<dbReference type="Proteomes" id="UP000008281">
    <property type="component" value="Unassembled WGS sequence"/>
</dbReference>
<dbReference type="HOGENOM" id="CLU_051411_0_0_1"/>
<proteinExistence type="predicted"/>
<keyword evidence="3" id="KW-1185">Reference proteome</keyword>
<dbReference type="eggNOG" id="ENOG502TG2C">
    <property type="taxonomic scope" value="Eukaryota"/>
</dbReference>
<reference evidence="2" key="1">
    <citation type="submission" date="2007-07" db="EMBL/GenBank/DDBJ databases">
        <title>PCAP assembly of the Caenorhabditis remanei genome.</title>
        <authorList>
            <consortium name="The Caenorhabditis remanei Sequencing Consortium"/>
            <person name="Wilson R.K."/>
        </authorList>
    </citation>
    <scope>NUCLEOTIDE SEQUENCE [LARGE SCALE GENOMIC DNA]</scope>
    <source>
        <strain evidence="2">PB4641</strain>
    </source>
</reference>
<dbReference type="EMBL" id="DS268427">
    <property type="protein sequence ID" value="EFO93866.1"/>
    <property type="molecule type" value="Genomic_DNA"/>
</dbReference>
<dbReference type="PANTHER" id="PTHR47022">
    <property type="entry name" value="BTB AND MATH DOMAIN-CONTAINING PROTEIN 36-RELATED"/>
    <property type="match status" value="1"/>
</dbReference>
<evidence type="ECO:0000313" key="3">
    <source>
        <dbReference type="Proteomes" id="UP000008281"/>
    </source>
</evidence>
<evidence type="ECO:0000256" key="1">
    <source>
        <dbReference type="SAM" id="MobiDB-lite"/>
    </source>
</evidence>
<accession>E3M7B2</accession>
<gene>
    <name evidence="2" type="ORF">CRE_12693</name>
</gene>
<dbReference type="OrthoDB" id="5802018at2759"/>
<dbReference type="AlphaFoldDB" id="E3M7B2"/>
<feature type="region of interest" description="Disordered" evidence="1">
    <location>
        <begin position="414"/>
        <end position="436"/>
    </location>
</feature>
<evidence type="ECO:0000313" key="2">
    <source>
        <dbReference type="EMBL" id="EFO93866.1"/>
    </source>
</evidence>
<dbReference type="InParanoid" id="E3M7B2"/>
<dbReference type="FunCoup" id="E3M7B2">
    <property type="interactions" value="500"/>
</dbReference>
<dbReference type="OMA" id="FEICSEY"/>
<dbReference type="PANTHER" id="PTHR47022:SF4">
    <property type="entry name" value="BTB DOMAIN-CONTAINING PROTEIN"/>
    <property type="match status" value="1"/>
</dbReference>
<organism evidence="3">
    <name type="scientific">Caenorhabditis remanei</name>
    <name type="common">Caenorhabditis vulgaris</name>
    <dbReference type="NCBI Taxonomy" id="31234"/>
    <lineage>
        <taxon>Eukaryota</taxon>
        <taxon>Metazoa</taxon>
        <taxon>Ecdysozoa</taxon>
        <taxon>Nematoda</taxon>
        <taxon>Chromadorea</taxon>
        <taxon>Rhabditida</taxon>
        <taxon>Rhabditina</taxon>
        <taxon>Rhabditomorpha</taxon>
        <taxon>Rhabditoidea</taxon>
        <taxon>Rhabditidae</taxon>
        <taxon>Peloderinae</taxon>
        <taxon>Caenorhabditis</taxon>
    </lineage>
</organism>
<name>E3M7B2_CAERE</name>